<dbReference type="PIRSF" id="PIRSF006268">
    <property type="entry name" value="ApbE"/>
    <property type="match status" value="1"/>
</dbReference>
<evidence type="ECO:0000256" key="7">
    <source>
        <dbReference type="ARBA" id="ARBA00022827"/>
    </source>
</evidence>
<name>A0A3B1AB17_9ZZZZ</name>
<evidence type="ECO:0000256" key="8">
    <source>
        <dbReference type="ARBA" id="ARBA00022842"/>
    </source>
</evidence>
<evidence type="ECO:0000256" key="10">
    <source>
        <dbReference type="ARBA" id="ARBA00048540"/>
    </source>
</evidence>
<dbReference type="PROSITE" id="PS51257">
    <property type="entry name" value="PROKAR_LIPOPROTEIN"/>
    <property type="match status" value="1"/>
</dbReference>
<sequence length="347" mass="37844">MKPRWLNLLLIATLGLTACSEAPPQVHKAKLFTLGTLVDVSVLHQDKATAQQAVTIVETELATINRQWHAWRDSPLTLINQQLAQGKTVTIDSTSHHFLQQAQTLAANSDQLFNPTIGSLVEQWGFHNDERPDGAPPAKERIDAELKQAPSMANITLTKTTLASNNSAVQFDFGAFGKGYAIDRAVEKLKLAGIKNAIVNAGGDLRAIGSKGDRPWRIGVRHPTAAGVIASIETDGDESVFTSGNYERFFDFDGSRYHHIIDPRNGYPANDAVSVTVIHNNAATADAAATALFIAGTTQWPQIAKQMGVDEVMLIGNDLTIYMTKKMTRRIHLEIDDVQIKIIGDDT</sequence>
<protein>
    <recommendedName>
        <fullName evidence="3">FAD:protein FMN transferase</fullName>
        <ecNumber evidence="2">2.7.1.180</ecNumber>
    </recommendedName>
    <alternativeName>
        <fullName evidence="9">Flavin transferase</fullName>
    </alternativeName>
</protein>
<dbReference type="EMBL" id="UOFQ01000167">
    <property type="protein sequence ID" value="VAW90016.1"/>
    <property type="molecule type" value="Genomic_DNA"/>
</dbReference>
<accession>A0A3B1AB17</accession>
<dbReference type="InterPro" id="IPR003374">
    <property type="entry name" value="ApbE-like_sf"/>
</dbReference>
<dbReference type="PANTHER" id="PTHR30040:SF2">
    <property type="entry name" value="FAD:PROTEIN FMN TRANSFERASE"/>
    <property type="match status" value="1"/>
</dbReference>
<evidence type="ECO:0000256" key="4">
    <source>
        <dbReference type="ARBA" id="ARBA00022630"/>
    </source>
</evidence>
<evidence type="ECO:0000256" key="5">
    <source>
        <dbReference type="ARBA" id="ARBA00022679"/>
    </source>
</evidence>
<keyword evidence="7" id="KW-0274">FAD</keyword>
<organism evidence="11">
    <name type="scientific">hydrothermal vent metagenome</name>
    <dbReference type="NCBI Taxonomy" id="652676"/>
    <lineage>
        <taxon>unclassified sequences</taxon>
        <taxon>metagenomes</taxon>
        <taxon>ecological metagenomes</taxon>
    </lineage>
</organism>
<comment type="catalytic activity">
    <reaction evidence="10">
        <text>L-threonyl-[protein] + FAD = FMN-L-threonyl-[protein] + AMP + H(+)</text>
        <dbReference type="Rhea" id="RHEA:36847"/>
        <dbReference type="Rhea" id="RHEA-COMP:11060"/>
        <dbReference type="Rhea" id="RHEA-COMP:11061"/>
        <dbReference type="ChEBI" id="CHEBI:15378"/>
        <dbReference type="ChEBI" id="CHEBI:30013"/>
        <dbReference type="ChEBI" id="CHEBI:57692"/>
        <dbReference type="ChEBI" id="CHEBI:74257"/>
        <dbReference type="ChEBI" id="CHEBI:456215"/>
        <dbReference type="EC" id="2.7.1.180"/>
    </reaction>
</comment>
<dbReference type="AlphaFoldDB" id="A0A3B1AB17"/>
<evidence type="ECO:0000256" key="3">
    <source>
        <dbReference type="ARBA" id="ARBA00016337"/>
    </source>
</evidence>
<dbReference type="GO" id="GO:0016740">
    <property type="term" value="F:transferase activity"/>
    <property type="evidence" value="ECO:0007669"/>
    <property type="project" value="UniProtKB-KW"/>
</dbReference>
<evidence type="ECO:0000256" key="6">
    <source>
        <dbReference type="ARBA" id="ARBA00022723"/>
    </source>
</evidence>
<keyword evidence="4" id="KW-0285">Flavoprotein</keyword>
<gene>
    <name evidence="11" type="ORF">MNBD_GAMMA17-1476</name>
</gene>
<evidence type="ECO:0000256" key="1">
    <source>
        <dbReference type="ARBA" id="ARBA00001946"/>
    </source>
</evidence>
<evidence type="ECO:0000256" key="2">
    <source>
        <dbReference type="ARBA" id="ARBA00011955"/>
    </source>
</evidence>
<dbReference type="Gene3D" id="3.10.520.10">
    <property type="entry name" value="ApbE-like domains"/>
    <property type="match status" value="1"/>
</dbReference>
<evidence type="ECO:0000313" key="11">
    <source>
        <dbReference type="EMBL" id="VAW90016.1"/>
    </source>
</evidence>
<dbReference type="Pfam" id="PF02424">
    <property type="entry name" value="ApbE"/>
    <property type="match status" value="1"/>
</dbReference>
<dbReference type="SUPFAM" id="SSF143631">
    <property type="entry name" value="ApbE-like"/>
    <property type="match status" value="1"/>
</dbReference>
<reference evidence="11" key="1">
    <citation type="submission" date="2018-06" db="EMBL/GenBank/DDBJ databases">
        <authorList>
            <person name="Zhirakovskaya E."/>
        </authorList>
    </citation>
    <scope>NUCLEOTIDE SEQUENCE</scope>
</reference>
<keyword evidence="6" id="KW-0479">Metal-binding</keyword>
<dbReference type="EC" id="2.7.1.180" evidence="2"/>
<comment type="cofactor">
    <cofactor evidence="1">
        <name>Mg(2+)</name>
        <dbReference type="ChEBI" id="CHEBI:18420"/>
    </cofactor>
</comment>
<dbReference type="GO" id="GO:0046872">
    <property type="term" value="F:metal ion binding"/>
    <property type="evidence" value="ECO:0007669"/>
    <property type="project" value="UniProtKB-KW"/>
</dbReference>
<keyword evidence="5 11" id="KW-0808">Transferase</keyword>
<proteinExistence type="predicted"/>
<dbReference type="PANTHER" id="PTHR30040">
    <property type="entry name" value="THIAMINE BIOSYNTHESIS LIPOPROTEIN APBE"/>
    <property type="match status" value="1"/>
</dbReference>
<evidence type="ECO:0000256" key="9">
    <source>
        <dbReference type="ARBA" id="ARBA00031306"/>
    </source>
</evidence>
<dbReference type="InterPro" id="IPR024932">
    <property type="entry name" value="ApbE"/>
</dbReference>
<keyword evidence="8" id="KW-0460">Magnesium</keyword>